<feature type="domain" description="DUF5753" evidence="1">
    <location>
        <begin position="19"/>
        <end position="111"/>
    </location>
</feature>
<evidence type="ECO:0000259" key="1">
    <source>
        <dbReference type="Pfam" id="PF19054"/>
    </source>
</evidence>
<dbReference type="EMBL" id="JBHSZO010000015">
    <property type="protein sequence ID" value="MFC7218837.1"/>
    <property type="molecule type" value="Genomic_DNA"/>
</dbReference>
<keyword evidence="3" id="KW-1185">Reference proteome</keyword>
<dbReference type="Proteomes" id="UP001596413">
    <property type="component" value="Unassembled WGS sequence"/>
</dbReference>
<sequence>MSAPGRALSVVLVDVRGKERVGDAEVMAAQLGRLLTAGALPQVPLGIIPADTPARPTRPLETSHAYDDTLVSAELLMAQVNVTQPSEIALYLKAFEELRQLAVYGAQARGLTRGTAGGLG</sequence>
<accession>A0ABW2GGV1</accession>
<evidence type="ECO:0000313" key="3">
    <source>
        <dbReference type="Proteomes" id="UP001596413"/>
    </source>
</evidence>
<gene>
    <name evidence="2" type="ORF">ACFQLX_11745</name>
</gene>
<evidence type="ECO:0000313" key="2">
    <source>
        <dbReference type="EMBL" id="MFC7218837.1"/>
    </source>
</evidence>
<organism evidence="2 3">
    <name type="scientific">Streptomyces polyrhachis</name>
    <dbReference type="NCBI Taxonomy" id="1282885"/>
    <lineage>
        <taxon>Bacteria</taxon>
        <taxon>Bacillati</taxon>
        <taxon>Actinomycetota</taxon>
        <taxon>Actinomycetes</taxon>
        <taxon>Kitasatosporales</taxon>
        <taxon>Streptomycetaceae</taxon>
        <taxon>Streptomyces</taxon>
    </lineage>
</organism>
<dbReference type="Pfam" id="PF19054">
    <property type="entry name" value="DUF5753"/>
    <property type="match status" value="1"/>
</dbReference>
<proteinExistence type="predicted"/>
<dbReference type="RefSeq" id="WP_386414299.1">
    <property type="nucleotide sequence ID" value="NZ_JBHSZO010000015.1"/>
</dbReference>
<name>A0ABW2GGV1_9ACTN</name>
<comment type="caution">
    <text evidence="2">The sequence shown here is derived from an EMBL/GenBank/DDBJ whole genome shotgun (WGS) entry which is preliminary data.</text>
</comment>
<protein>
    <submittedName>
        <fullName evidence="2">Scr1 family TA system antitoxin-like transcriptional regulator</fullName>
    </submittedName>
</protein>
<dbReference type="InterPro" id="IPR043917">
    <property type="entry name" value="DUF5753"/>
</dbReference>
<reference evidence="3" key="1">
    <citation type="journal article" date="2019" name="Int. J. Syst. Evol. Microbiol.">
        <title>The Global Catalogue of Microorganisms (GCM) 10K type strain sequencing project: providing services to taxonomists for standard genome sequencing and annotation.</title>
        <authorList>
            <consortium name="The Broad Institute Genomics Platform"/>
            <consortium name="The Broad Institute Genome Sequencing Center for Infectious Disease"/>
            <person name="Wu L."/>
            <person name="Ma J."/>
        </authorList>
    </citation>
    <scope>NUCLEOTIDE SEQUENCE [LARGE SCALE GENOMIC DNA]</scope>
    <source>
        <strain evidence="3">CGMCC 1.13681</strain>
    </source>
</reference>